<name>X1FNH1_9ZZZZ</name>
<dbReference type="InterPro" id="IPR011990">
    <property type="entry name" value="TPR-like_helical_dom_sf"/>
</dbReference>
<protein>
    <submittedName>
        <fullName evidence="1">Uncharacterized protein</fullName>
    </submittedName>
</protein>
<organism evidence="1">
    <name type="scientific">marine sediment metagenome</name>
    <dbReference type="NCBI Taxonomy" id="412755"/>
    <lineage>
        <taxon>unclassified sequences</taxon>
        <taxon>metagenomes</taxon>
        <taxon>ecological metagenomes</taxon>
    </lineage>
</organism>
<dbReference type="PROSITE" id="PS50293">
    <property type="entry name" value="TPR_REGION"/>
    <property type="match status" value="1"/>
</dbReference>
<proteinExistence type="predicted"/>
<dbReference type="SUPFAM" id="SSF48452">
    <property type="entry name" value="TPR-like"/>
    <property type="match status" value="1"/>
</dbReference>
<gene>
    <name evidence="1" type="ORF">S01H4_66304</name>
</gene>
<reference evidence="1" key="1">
    <citation type="journal article" date="2014" name="Front. Microbiol.">
        <title>High frequency of phylogenetically diverse reductive dehalogenase-homologous genes in deep subseafloor sedimentary metagenomes.</title>
        <authorList>
            <person name="Kawai M."/>
            <person name="Futagami T."/>
            <person name="Toyoda A."/>
            <person name="Takaki Y."/>
            <person name="Nishi S."/>
            <person name="Hori S."/>
            <person name="Arai W."/>
            <person name="Tsubouchi T."/>
            <person name="Morono Y."/>
            <person name="Uchiyama I."/>
            <person name="Ito T."/>
            <person name="Fujiyama A."/>
            <person name="Inagaki F."/>
            <person name="Takami H."/>
        </authorList>
    </citation>
    <scope>NUCLEOTIDE SEQUENCE</scope>
    <source>
        <strain evidence="1">Expedition CK06-06</strain>
    </source>
</reference>
<sequence>MKKHEKALKINEKIENLAGKVTCLNNIGNTYFDLKDYSKALEIYTEGLQIANQL</sequence>
<accession>X1FNH1</accession>
<dbReference type="SMART" id="SM00028">
    <property type="entry name" value="TPR"/>
    <property type="match status" value="1"/>
</dbReference>
<dbReference type="AlphaFoldDB" id="X1FNH1"/>
<dbReference type="Gene3D" id="1.25.40.10">
    <property type="entry name" value="Tetratricopeptide repeat domain"/>
    <property type="match status" value="1"/>
</dbReference>
<feature type="non-terminal residue" evidence="1">
    <location>
        <position position="54"/>
    </location>
</feature>
<dbReference type="InterPro" id="IPR019734">
    <property type="entry name" value="TPR_rpt"/>
</dbReference>
<evidence type="ECO:0000313" key="1">
    <source>
        <dbReference type="EMBL" id="GAH22328.1"/>
    </source>
</evidence>
<dbReference type="EMBL" id="BART01040997">
    <property type="protein sequence ID" value="GAH22328.1"/>
    <property type="molecule type" value="Genomic_DNA"/>
</dbReference>
<comment type="caution">
    <text evidence="1">The sequence shown here is derived from an EMBL/GenBank/DDBJ whole genome shotgun (WGS) entry which is preliminary data.</text>
</comment>
<dbReference type="Pfam" id="PF13424">
    <property type="entry name" value="TPR_12"/>
    <property type="match status" value="1"/>
</dbReference>